<protein>
    <submittedName>
        <fullName evidence="4">Uncharacterized protein</fullName>
    </submittedName>
</protein>
<sequence>MDVLENYYSLKAVVRSASQHFTIAINKGTHWLYFDDICRSIQQYSTFQNLLIAHANGWYFAVYEKSAIPFIDSGNAHAAVNQSKYTQEYLTGHSVPKVLINDTLTVPSNKHIAQAKQNAYMKEYRKKRKSNETAEEQLAKKKQKQNAYMKEYRRRKKNNESQMKKQLGLKQKKNAYMKEYRRRKKNNEFHSEKLTTRRKQNIYMKEYNNRKKDVATGSKTISREEEQNTVMKEDHAKSVHGDFKMQAKLIREEKQNTDIMENHAKSVNSDFKMQADQNVFKCFVEKEKYLSLFDSQTNGPIHLQEWAKKNMRDFHNSLKFKIYKCNICHEAWPLSEKCKDESTYVCSRCLRDKNATKKFSVDNNMIPSQAPKELQGLTQLEEMLIARVFPVISVYTKPGGQKAYKGHCINFSQDIQELANSLPRYPRELPVIVVSVKGKDNTYKDLTVRREKVSCALHWLVQHNPVYKNITIDYDCLSSLPSEGIPSELHQIDCIENTKDKEMDPDRGPLDVNEIPFNEETELSSTILNPVTLKPQKQLITDQLLQKHKLNWPHRDASPLNEFKIEFLATMAFPTLFPDAKGDPTNTAIKRGATLGEKIKHLIKFAEYSNDEWTYRFASHPRFAYWAFNMIQRHRLLSQGSIFLKQNPSDAKLTVEQLKQMLQSNNHSTLMSKLMHYAKNITGSNSYWHKAKEDLRATVAQVGPPTFFFFYLVLCRVPLARIS</sequence>
<name>A0ABN8PE62_9CNID</name>
<evidence type="ECO:0000256" key="1">
    <source>
        <dbReference type="SAM" id="MobiDB-lite"/>
    </source>
</evidence>
<feature type="domain" description="DUF6570" evidence="3">
    <location>
        <begin position="355"/>
        <end position="477"/>
    </location>
</feature>
<dbReference type="Pfam" id="PF14214">
    <property type="entry name" value="Helitron_like_N"/>
    <property type="match status" value="1"/>
</dbReference>
<evidence type="ECO:0000313" key="5">
    <source>
        <dbReference type="Proteomes" id="UP001159405"/>
    </source>
</evidence>
<feature type="region of interest" description="Disordered" evidence="1">
    <location>
        <begin position="213"/>
        <end position="232"/>
    </location>
</feature>
<comment type="caution">
    <text evidence="4">The sequence shown here is derived from an EMBL/GenBank/DDBJ whole genome shotgun (WGS) entry which is preliminary data.</text>
</comment>
<accession>A0ABN8PE62</accession>
<feature type="compositionally biased region" description="Basic and acidic residues" evidence="1">
    <location>
        <begin position="221"/>
        <end position="232"/>
    </location>
</feature>
<evidence type="ECO:0000259" key="2">
    <source>
        <dbReference type="Pfam" id="PF14214"/>
    </source>
</evidence>
<dbReference type="Pfam" id="PF20209">
    <property type="entry name" value="DUF6570"/>
    <property type="match status" value="1"/>
</dbReference>
<keyword evidence="5" id="KW-1185">Reference proteome</keyword>
<evidence type="ECO:0000259" key="3">
    <source>
        <dbReference type="Pfam" id="PF20209"/>
    </source>
</evidence>
<evidence type="ECO:0000313" key="4">
    <source>
        <dbReference type="EMBL" id="CAH3140964.1"/>
    </source>
</evidence>
<organism evidence="4 5">
    <name type="scientific">Porites lobata</name>
    <dbReference type="NCBI Taxonomy" id="104759"/>
    <lineage>
        <taxon>Eukaryota</taxon>
        <taxon>Metazoa</taxon>
        <taxon>Cnidaria</taxon>
        <taxon>Anthozoa</taxon>
        <taxon>Hexacorallia</taxon>
        <taxon>Scleractinia</taxon>
        <taxon>Fungiina</taxon>
        <taxon>Poritidae</taxon>
        <taxon>Porites</taxon>
    </lineage>
</organism>
<feature type="domain" description="Helitron helicase-like" evidence="2">
    <location>
        <begin position="615"/>
        <end position="709"/>
    </location>
</feature>
<dbReference type="InterPro" id="IPR046700">
    <property type="entry name" value="DUF6570"/>
</dbReference>
<gene>
    <name evidence="4" type="ORF">PLOB_00041466</name>
</gene>
<proteinExistence type="predicted"/>
<dbReference type="Proteomes" id="UP001159405">
    <property type="component" value="Unassembled WGS sequence"/>
</dbReference>
<dbReference type="EMBL" id="CALNXK010000065">
    <property type="protein sequence ID" value="CAH3140964.1"/>
    <property type="molecule type" value="Genomic_DNA"/>
</dbReference>
<reference evidence="4 5" key="1">
    <citation type="submission" date="2022-05" db="EMBL/GenBank/DDBJ databases">
        <authorList>
            <consortium name="Genoscope - CEA"/>
            <person name="William W."/>
        </authorList>
    </citation>
    <scope>NUCLEOTIDE SEQUENCE [LARGE SCALE GENOMIC DNA]</scope>
</reference>
<dbReference type="InterPro" id="IPR025476">
    <property type="entry name" value="Helitron_helicase-like"/>
</dbReference>
<feature type="region of interest" description="Disordered" evidence="1">
    <location>
        <begin position="128"/>
        <end position="174"/>
    </location>
</feature>